<accession>A0A432MHI2</accession>
<evidence type="ECO:0000313" key="1">
    <source>
        <dbReference type="EMBL" id="RUL86291.1"/>
    </source>
</evidence>
<dbReference type="EMBL" id="RYZH01000032">
    <property type="protein sequence ID" value="RUL86291.1"/>
    <property type="molecule type" value="Genomic_DNA"/>
</dbReference>
<dbReference type="AlphaFoldDB" id="A0A432MHI2"/>
<protein>
    <submittedName>
        <fullName evidence="1">Uncharacterized protein</fullName>
    </submittedName>
</protein>
<evidence type="ECO:0000313" key="2">
    <source>
        <dbReference type="Proteomes" id="UP000280296"/>
    </source>
</evidence>
<reference evidence="1 2" key="1">
    <citation type="submission" date="2018-12" db="EMBL/GenBank/DDBJ databases">
        <authorList>
            <person name="Toschakov S.V."/>
        </authorList>
    </citation>
    <scope>NUCLEOTIDE SEQUENCE [LARGE SCALE GENOMIC DNA]</scope>
    <source>
        <strain evidence="1 2">GM2012</strain>
    </source>
</reference>
<dbReference type="OrthoDB" id="259942at2"/>
<name>A0A432MHI2_9BACT</name>
<organism evidence="1 2">
    <name type="scientific">Tautonia sociabilis</name>
    <dbReference type="NCBI Taxonomy" id="2080755"/>
    <lineage>
        <taxon>Bacteria</taxon>
        <taxon>Pseudomonadati</taxon>
        <taxon>Planctomycetota</taxon>
        <taxon>Planctomycetia</taxon>
        <taxon>Isosphaerales</taxon>
        <taxon>Isosphaeraceae</taxon>
        <taxon>Tautonia</taxon>
    </lineage>
</organism>
<proteinExistence type="predicted"/>
<dbReference type="RefSeq" id="WP_126726526.1">
    <property type="nucleotide sequence ID" value="NZ_RYZH01000032.1"/>
</dbReference>
<sequence length="280" mass="31379">MPMPENDYRLILFDAPDDPQALRDLFRAVMGLHPTEAMQWVKRAPGILPWPLAKGEARELLDALYEQGIAAEARRVDTVPKLVPPRSVHRAAILGDGLSIGGLRGEPAHWIPWAKLELIHAARIASQDEFRDPKGPGWAGTLSAGLNALILRGPRAPRTRRAQRISRDPTTELHLVRTDPLIAFRIVADQMNYSDLGDRLRPSAAENFPVFLRELLERADHAHVTPSTRALLDPGEEAEPTTYPSAQAMIDDTTLRLLWAWYRRDRERDRNQGEEPGADG</sequence>
<keyword evidence="2" id="KW-1185">Reference proteome</keyword>
<comment type="caution">
    <text evidence="1">The sequence shown here is derived from an EMBL/GenBank/DDBJ whole genome shotgun (WGS) entry which is preliminary data.</text>
</comment>
<dbReference type="Proteomes" id="UP000280296">
    <property type="component" value="Unassembled WGS sequence"/>
</dbReference>
<gene>
    <name evidence="1" type="ORF">TsocGM_16295</name>
</gene>
<reference evidence="1 2" key="2">
    <citation type="submission" date="2019-01" db="EMBL/GenBank/DDBJ databases">
        <title>Tautonia sociabilis, a novel thermotolerant planctomycete of Isosphaeraceae family, isolated from a 4000 m deep subterranean habitat.</title>
        <authorList>
            <person name="Kovaleva O.L."/>
            <person name="Elcheninov A.G."/>
            <person name="Van Heerden E."/>
            <person name="Toshchakov S.V."/>
            <person name="Novikov A."/>
            <person name="Bonch-Osmolovskaya E.A."/>
            <person name="Kublanov I.V."/>
        </authorList>
    </citation>
    <scope>NUCLEOTIDE SEQUENCE [LARGE SCALE GENOMIC DNA]</scope>
    <source>
        <strain evidence="1 2">GM2012</strain>
    </source>
</reference>